<keyword evidence="5 7" id="KW-1133">Transmembrane helix</keyword>
<comment type="caution">
    <text evidence="9">The sequence shown here is derived from an EMBL/GenBank/DDBJ whole genome shotgun (WGS) entry which is preliminary data.</text>
</comment>
<feature type="transmembrane region" description="Helical" evidence="7">
    <location>
        <begin position="61"/>
        <end position="87"/>
    </location>
</feature>
<proteinExistence type="inferred from homology"/>
<dbReference type="SUPFAM" id="SSF161098">
    <property type="entry name" value="MetI-like"/>
    <property type="match status" value="1"/>
</dbReference>
<dbReference type="RefSeq" id="WP_113932298.1">
    <property type="nucleotide sequence ID" value="NZ_JALCYK010000002.1"/>
</dbReference>
<feature type="transmembrane region" description="Helical" evidence="7">
    <location>
        <begin position="94"/>
        <end position="120"/>
    </location>
</feature>
<evidence type="ECO:0000256" key="2">
    <source>
        <dbReference type="ARBA" id="ARBA00022448"/>
    </source>
</evidence>
<keyword evidence="2 7" id="KW-0813">Transport</keyword>
<reference evidence="9 10" key="1">
    <citation type="submission" date="2018-06" db="EMBL/GenBank/DDBJ databases">
        <title>Genomic Encyclopedia of Type Strains, Phase IV (KMG-IV): sequencing the most valuable type-strain genomes for metagenomic binning, comparative biology and taxonomic classification.</title>
        <authorList>
            <person name="Goeker M."/>
        </authorList>
    </citation>
    <scope>NUCLEOTIDE SEQUENCE [LARGE SCALE GENOMIC DNA]</scope>
    <source>
        <strain evidence="9 10">DSM 25520</strain>
    </source>
</reference>
<keyword evidence="10" id="KW-1185">Reference proteome</keyword>
<organism evidence="9 10">
    <name type="scientific">Eoetvoesiella caeni</name>
    <dbReference type="NCBI Taxonomy" id="645616"/>
    <lineage>
        <taxon>Bacteria</taxon>
        <taxon>Pseudomonadati</taxon>
        <taxon>Pseudomonadota</taxon>
        <taxon>Betaproteobacteria</taxon>
        <taxon>Burkholderiales</taxon>
        <taxon>Alcaligenaceae</taxon>
        <taxon>Eoetvoesiella</taxon>
    </lineage>
</organism>
<dbReference type="EMBL" id="QNRQ01000002">
    <property type="protein sequence ID" value="RBP42087.1"/>
    <property type="molecule type" value="Genomic_DNA"/>
</dbReference>
<comment type="subcellular location">
    <subcellularLocation>
        <location evidence="1 7">Cell membrane</location>
        <topology evidence="1 7">Multi-pass membrane protein</topology>
    </subcellularLocation>
</comment>
<feature type="domain" description="ABC transmembrane type-1" evidence="8">
    <location>
        <begin position="60"/>
        <end position="240"/>
    </location>
</feature>
<dbReference type="InterPro" id="IPR000515">
    <property type="entry name" value="MetI-like"/>
</dbReference>
<name>A0A366HJA5_9BURK</name>
<dbReference type="OrthoDB" id="8138334at2"/>
<dbReference type="Gene3D" id="1.10.3720.10">
    <property type="entry name" value="MetI-like"/>
    <property type="match status" value="1"/>
</dbReference>
<keyword evidence="6 7" id="KW-0472">Membrane</keyword>
<dbReference type="GO" id="GO:0055085">
    <property type="term" value="P:transmembrane transport"/>
    <property type="evidence" value="ECO:0007669"/>
    <property type="project" value="InterPro"/>
</dbReference>
<dbReference type="Proteomes" id="UP000253628">
    <property type="component" value="Unassembled WGS sequence"/>
</dbReference>
<dbReference type="PANTHER" id="PTHR30151:SF20">
    <property type="entry name" value="ABC TRANSPORTER PERMEASE PROTEIN HI_0355-RELATED"/>
    <property type="match status" value="1"/>
</dbReference>
<feature type="transmembrane region" description="Helical" evidence="7">
    <location>
        <begin position="126"/>
        <end position="145"/>
    </location>
</feature>
<feature type="transmembrane region" description="Helical" evidence="7">
    <location>
        <begin position="12"/>
        <end position="33"/>
    </location>
</feature>
<gene>
    <name evidence="9" type="ORF">DFR37_102473</name>
</gene>
<dbReference type="InterPro" id="IPR035906">
    <property type="entry name" value="MetI-like_sf"/>
</dbReference>
<evidence type="ECO:0000259" key="8">
    <source>
        <dbReference type="PROSITE" id="PS50928"/>
    </source>
</evidence>
<dbReference type="PROSITE" id="PS50928">
    <property type="entry name" value="ABC_TM1"/>
    <property type="match status" value="1"/>
</dbReference>
<dbReference type="PANTHER" id="PTHR30151">
    <property type="entry name" value="ALKANE SULFONATE ABC TRANSPORTER-RELATED, MEMBRANE SUBUNIT"/>
    <property type="match status" value="1"/>
</dbReference>
<feature type="transmembrane region" description="Helical" evidence="7">
    <location>
        <begin position="220"/>
        <end position="243"/>
    </location>
</feature>
<feature type="transmembrane region" description="Helical" evidence="7">
    <location>
        <begin position="179"/>
        <end position="200"/>
    </location>
</feature>
<dbReference type="Pfam" id="PF00528">
    <property type="entry name" value="BPD_transp_1"/>
    <property type="match status" value="1"/>
</dbReference>
<keyword evidence="4 7" id="KW-0812">Transmembrane</keyword>
<accession>A0A366HJA5</accession>
<sequence length="256" mass="27701">MKAHLNQLGTGAAGLFSLIVVFVIWEIACRVLHVRAIMLPLPSQILAELAAEFPWYMQHSLYTLMTTLGGFALSVVGGVLIAVALVGSRMFERFLYPLIIGFNSVPKVALAPLFVVWLGTGAEPKIAIAFLIAVFAIIVDTVHGLRSVPQDVTDLGKVLKGSAWDFFFKVKLPCALPSIVAGMKVAMSLALVGAIVGEFVSSQRGLGYVIMSAQGTFDTVRVFAALFLLAVMGLVLYGALAWIERRATPWRQIHNE</sequence>
<protein>
    <submittedName>
        <fullName evidence="9">NitT/TauT family transport system permease protein</fullName>
    </submittedName>
</protein>
<evidence type="ECO:0000313" key="10">
    <source>
        <dbReference type="Proteomes" id="UP000253628"/>
    </source>
</evidence>
<evidence type="ECO:0000256" key="5">
    <source>
        <dbReference type="ARBA" id="ARBA00022989"/>
    </source>
</evidence>
<dbReference type="AlphaFoldDB" id="A0A366HJA5"/>
<evidence type="ECO:0000256" key="6">
    <source>
        <dbReference type="ARBA" id="ARBA00023136"/>
    </source>
</evidence>
<evidence type="ECO:0000256" key="1">
    <source>
        <dbReference type="ARBA" id="ARBA00004651"/>
    </source>
</evidence>
<evidence type="ECO:0000256" key="4">
    <source>
        <dbReference type="ARBA" id="ARBA00022692"/>
    </source>
</evidence>
<evidence type="ECO:0000256" key="3">
    <source>
        <dbReference type="ARBA" id="ARBA00022475"/>
    </source>
</evidence>
<evidence type="ECO:0000313" key="9">
    <source>
        <dbReference type="EMBL" id="RBP42087.1"/>
    </source>
</evidence>
<dbReference type="GO" id="GO:0005886">
    <property type="term" value="C:plasma membrane"/>
    <property type="evidence" value="ECO:0007669"/>
    <property type="project" value="UniProtKB-SubCell"/>
</dbReference>
<evidence type="ECO:0000256" key="7">
    <source>
        <dbReference type="RuleBase" id="RU363032"/>
    </source>
</evidence>
<dbReference type="CDD" id="cd06261">
    <property type="entry name" value="TM_PBP2"/>
    <property type="match status" value="1"/>
</dbReference>
<comment type="similarity">
    <text evidence="7">Belongs to the binding-protein-dependent transport system permease family.</text>
</comment>
<keyword evidence="3" id="KW-1003">Cell membrane</keyword>